<gene>
    <name evidence="1" type="ORF">S12H4_51520</name>
</gene>
<protein>
    <submittedName>
        <fullName evidence="1">Uncharacterized protein</fullName>
    </submittedName>
</protein>
<feature type="non-terminal residue" evidence="1">
    <location>
        <position position="1"/>
    </location>
</feature>
<name>X1VBM4_9ZZZZ</name>
<organism evidence="1">
    <name type="scientific">marine sediment metagenome</name>
    <dbReference type="NCBI Taxonomy" id="412755"/>
    <lineage>
        <taxon>unclassified sequences</taxon>
        <taxon>metagenomes</taxon>
        <taxon>ecological metagenomes</taxon>
    </lineage>
</organism>
<dbReference type="EMBL" id="BARW01032566">
    <property type="protein sequence ID" value="GAJ14452.1"/>
    <property type="molecule type" value="Genomic_DNA"/>
</dbReference>
<accession>X1VBM4</accession>
<comment type="caution">
    <text evidence="1">The sequence shown here is derived from an EMBL/GenBank/DDBJ whole genome shotgun (WGS) entry which is preliminary data.</text>
</comment>
<reference evidence="1" key="1">
    <citation type="journal article" date="2014" name="Front. Microbiol.">
        <title>High frequency of phylogenetically diverse reductive dehalogenase-homologous genes in deep subseafloor sedimentary metagenomes.</title>
        <authorList>
            <person name="Kawai M."/>
            <person name="Futagami T."/>
            <person name="Toyoda A."/>
            <person name="Takaki Y."/>
            <person name="Nishi S."/>
            <person name="Hori S."/>
            <person name="Arai W."/>
            <person name="Tsubouchi T."/>
            <person name="Morono Y."/>
            <person name="Uchiyama I."/>
            <person name="Ito T."/>
            <person name="Fujiyama A."/>
            <person name="Inagaki F."/>
            <person name="Takami H."/>
        </authorList>
    </citation>
    <scope>NUCLEOTIDE SEQUENCE</scope>
    <source>
        <strain evidence="1">Expedition CK06-06</strain>
    </source>
</reference>
<dbReference type="AlphaFoldDB" id="X1VBM4"/>
<evidence type="ECO:0000313" key="1">
    <source>
        <dbReference type="EMBL" id="GAJ14452.1"/>
    </source>
</evidence>
<sequence>RWRIENGLTDKTDVPNFLDFLYTDALQVTNPEAVTIIR</sequence>
<proteinExistence type="predicted"/>